<gene>
    <name evidence="3" type="ORF">MFIFM68171_07632</name>
</gene>
<keyword evidence="2" id="KW-0732">Signal</keyword>
<dbReference type="Proteomes" id="UP001628179">
    <property type="component" value="Unassembled WGS sequence"/>
</dbReference>
<protein>
    <submittedName>
        <fullName evidence="3">Uncharacterized protein</fullName>
    </submittedName>
</protein>
<sequence>MKTSSAAVLLSGFLVALAQGASFQSLSGETDVSWYDPVRDITCTGHNDGTITCQQGQVDAPAELTRTTFMATQDDGFDATRPSLHSSTTTTTTHQPLQEDDKFDEVTDTVSEGPGRIPRAEEGAQEAQMTCGASGVTPSLECFIHCFAMGYCKSHCDDGNVCQCSCKDESERSLLVCSQTSCW</sequence>
<feature type="chain" id="PRO_5046415369" evidence="2">
    <location>
        <begin position="21"/>
        <end position="183"/>
    </location>
</feature>
<comment type="caution">
    <text evidence="3">The sequence shown here is derived from an EMBL/GenBank/DDBJ whole genome shotgun (WGS) entry which is preliminary data.</text>
</comment>
<feature type="signal peptide" evidence="2">
    <location>
        <begin position="1"/>
        <end position="20"/>
    </location>
</feature>
<keyword evidence="4" id="KW-1185">Reference proteome</keyword>
<name>A0ABQ0GI24_9PEZI</name>
<evidence type="ECO:0000313" key="4">
    <source>
        <dbReference type="Proteomes" id="UP001628179"/>
    </source>
</evidence>
<reference evidence="3 4" key="1">
    <citation type="submission" date="2024-09" db="EMBL/GenBank/DDBJ databases">
        <title>Itraconazole resistance in Madurella fahalii resulting from another homologue of gene encoding cytochrome P450 14-alpha sterol demethylase (CYP51).</title>
        <authorList>
            <person name="Yoshioka I."/>
            <person name="Fahal A.H."/>
            <person name="Kaneko S."/>
            <person name="Yaguchi T."/>
        </authorList>
    </citation>
    <scope>NUCLEOTIDE SEQUENCE [LARGE SCALE GENOMIC DNA]</scope>
    <source>
        <strain evidence="3 4">IFM 68171</strain>
    </source>
</reference>
<dbReference type="GeneID" id="98178375"/>
<proteinExistence type="predicted"/>
<evidence type="ECO:0000313" key="3">
    <source>
        <dbReference type="EMBL" id="GAB1317422.1"/>
    </source>
</evidence>
<dbReference type="RefSeq" id="XP_070919153.1">
    <property type="nucleotide sequence ID" value="XM_071063052.1"/>
</dbReference>
<evidence type="ECO:0000256" key="2">
    <source>
        <dbReference type="SAM" id="SignalP"/>
    </source>
</evidence>
<dbReference type="EMBL" id="BAAFSV010000004">
    <property type="protein sequence ID" value="GAB1317422.1"/>
    <property type="molecule type" value="Genomic_DNA"/>
</dbReference>
<feature type="region of interest" description="Disordered" evidence="1">
    <location>
        <begin position="75"/>
        <end position="101"/>
    </location>
</feature>
<organism evidence="3 4">
    <name type="scientific">Madurella fahalii</name>
    <dbReference type="NCBI Taxonomy" id="1157608"/>
    <lineage>
        <taxon>Eukaryota</taxon>
        <taxon>Fungi</taxon>
        <taxon>Dikarya</taxon>
        <taxon>Ascomycota</taxon>
        <taxon>Pezizomycotina</taxon>
        <taxon>Sordariomycetes</taxon>
        <taxon>Sordariomycetidae</taxon>
        <taxon>Sordariales</taxon>
        <taxon>Sordariales incertae sedis</taxon>
        <taxon>Madurella</taxon>
    </lineage>
</organism>
<evidence type="ECO:0000256" key="1">
    <source>
        <dbReference type="SAM" id="MobiDB-lite"/>
    </source>
</evidence>
<accession>A0ABQ0GI24</accession>